<dbReference type="InterPro" id="IPR023198">
    <property type="entry name" value="PGP-like_dom2"/>
</dbReference>
<evidence type="ECO:0000256" key="1">
    <source>
        <dbReference type="ARBA" id="ARBA00008106"/>
    </source>
</evidence>
<dbReference type="NCBIfam" id="TIGR01493">
    <property type="entry name" value="HAD-SF-IA-v2"/>
    <property type="match status" value="1"/>
</dbReference>
<dbReference type="STRING" id="13706.A0A1X2H0R2"/>
<dbReference type="Gene3D" id="3.40.50.1000">
    <property type="entry name" value="HAD superfamily/HAD-like"/>
    <property type="match status" value="1"/>
</dbReference>
<dbReference type="InterPro" id="IPR006328">
    <property type="entry name" value="2-HAD"/>
</dbReference>
<sequence length="238" mass="26417">MPHPRLADVKAFTFDVFGTCVDWRTSVKTALGAFIQDESTQTKFADQWRQGYIETMGRLAKTLTPDDTYPALDTIHREILDRLVVEYNLTLTSSEAEQLNLVWHRLAPWPDTPAGLARLNQHALTATLSNGSVRLLADLKRFGQLPFDVILSAELFHAYKPSPRIYQGAAKMLELKPEEVCMVAAHGRDLEAAKAVGFKTAYVHRPGEGHSSPEAVGNESYVDVSVDSIEALARLLDP</sequence>
<dbReference type="SFLD" id="SFLDG01129">
    <property type="entry name" value="C1.5:_HAD__Beta-PGM__Phosphata"/>
    <property type="match status" value="1"/>
</dbReference>
<dbReference type="SUPFAM" id="SSF56784">
    <property type="entry name" value="HAD-like"/>
    <property type="match status" value="1"/>
</dbReference>
<dbReference type="InterPro" id="IPR051540">
    <property type="entry name" value="S-2-haloacid_dehalogenase"/>
</dbReference>
<name>A0A1X2H0R2_SYNRA</name>
<dbReference type="NCBIfam" id="TIGR01428">
    <property type="entry name" value="HAD_type_II"/>
    <property type="match status" value="1"/>
</dbReference>
<protein>
    <submittedName>
        <fullName evidence="3">2-haloalkanoic acid dehalogenase, type II</fullName>
    </submittedName>
</protein>
<dbReference type="PANTHER" id="PTHR43316:SF3">
    <property type="entry name" value="HALOACID DEHALOGENASE, TYPE II (AFU_ORTHOLOGUE AFUA_2G07750)-RELATED"/>
    <property type="match status" value="1"/>
</dbReference>
<dbReference type="Proteomes" id="UP000242180">
    <property type="component" value="Unassembled WGS sequence"/>
</dbReference>
<dbReference type="Pfam" id="PF00702">
    <property type="entry name" value="Hydrolase"/>
    <property type="match status" value="1"/>
</dbReference>
<dbReference type="SFLD" id="SFLDS00003">
    <property type="entry name" value="Haloacid_Dehalogenase"/>
    <property type="match status" value="1"/>
</dbReference>
<dbReference type="PRINTS" id="PR00413">
    <property type="entry name" value="HADHALOGNASE"/>
</dbReference>
<evidence type="ECO:0000313" key="4">
    <source>
        <dbReference type="Proteomes" id="UP000242180"/>
    </source>
</evidence>
<accession>A0A1X2H0R2</accession>
<gene>
    <name evidence="3" type="ORF">BCR43DRAFT_115834</name>
</gene>
<reference evidence="3 4" key="1">
    <citation type="submission" date="2016-07" db="EMBL/GenBank/DDBJ databases">
        <title>Pervasive Adenine N6-methylation of Active Genes in Fungi.</title>
        <authorList>
            <consortium name="DOE Joint Genome Institute"/>
            <person name="Mondo S.J."/>
            <person name="Dannebaum R.O."/>
            <person name="Kuo R.C."/>
            <person name="Labutti K."/>
            <person name="Haridas S."/>
            <person name="Kuo A."/>
            <person name="Salamov A."/>
            <person name="Ahrendt S.R."/>
            <person name="Lipzen A."/>
            <person name="Sullivan W."/>
            <person name="Andreopoulos W.B."/>
            <person name="Clum A."/>
            <person name="Lindquist E."/>
            <person name="Daum C."/>
            <person name="Ramamoorthy G.K."/>
            <person name="Gryganskyi A."/>
            <person name="Culley D."/>
            <person name="Magnuson J.K."/>
            <person name="James T.Y."/>
            <person name="O'Malley M.A."/>
            <person name="Stajich J.E."/>
            <person name="Spatafora J.W."/>
            <person name="Visel A."/>
            <person name="Grigoriev I.V."/>
        </authorList>
    </citation>
    <scope>NUCLEOTIDE SEQUENCE [LARGE SCALE GENOMIC DNA]</scope>
    <source>
        <strain evidence="3 4">NRRL 2496</strain>
    </source>
</reference>
<dbReference type="CDD" id="cd02588">
    <property type="entry name" value="HAD_L2-DEX"/>
    <property type="match status" value="1"/>
</dbReference>
<dbReference type="InterPro" id="IPR036412">
    <property type="entry name" value="HAD-like_sf"/>
</dbReference>
<dbReference type="AlphaFoldDB" id="A0A1X2H0R2"/>
<dbReference type="PANTHER" id="PTHR43316">
    <property type="entry name" value="HYDROLASE, HALOACID DELAHOGENASE-RELATED"/>
    <property type="match status" value="1"/>
</dbReference>
<keyword evidence="2" id="KW-0378">Hydrolase</keyword>
<evidence type="ECO:0000313" key="3">
    <source>
        <dbReference type="EMBL" id="ORY90574.1"/>
    </source>
</evidence>
<organism evidence="3 4">
    <name type="scientific">Syncephalastrum racemosum</name>
    <name type="common">Filamentous fungus</name>
    <dbReference type="NCBI Taxonomy" id="13706"/>
    <lineage>
        <taxon>Eukaryota</taxon>
        <taxon>Fungi</taxon>
        <taxon>Fungi incertae sedis</taxon>
        <taxon>Mucoromycota</taxon>
        <taxon>Mucoromycotina</taxon>
        <taxon>Mucoromycetes</taxon>
        <taxon>Mucorales</taxon>
        <taxon>Syncephalastraceae</taxon>
        <taxon>Syncephalastrum</taxon>
    </lineage>
</organism>
<keyword evidence="4" id="KW-1185">Reference proteome</keyword>
<dbReference type="EMBL" id="MCGN01000012">
    <property type="protein sequence ID" value="ORY90574.1"/>
    <property type="molecule type" value="Genomic_DNA"/>
</dbReference>
<comment type="caution">
    <text evidence="3">The sequence shown here is derived from an EMBL/GenBank/DDBJ whole genome shotgun (WGS) entry which is preliminary data.</text>
</comment>
<dbReference type="InterPro" id="IPR023214">
    <property type="entry name" value="HAD_sf"/>
</dbReference>
<dbReference type="InParanoid" id="A0A1X2H0R2"/>
<proteinExistence type="inferred from homology"/>
<dbReference type="GO" id="GO:0016791">
    <property type="term" value="F:phosphatase activity"/>
    <property type="evidence" value="ECO:0007669"/>
    <property type="project" value="UniProtKB-ARBA"/>
</dbReference>
<evidence type="ECO:0000256" key="2">
    <source>
        <dbReference type="ARBA" id="ARBA00022801"/>
    </source>
</evidence>
<dbReference type="OrthoDB" id="2363873at2759"/>
<comment type="similarity">
    <text evidence="1">Belongs to the HAD-like hydrolase superfamily. S-2-haloalkanoic acid dehalogenase family.</text>
</comment>
<dbReference type="GO" id="GO:0019120">
    <property type="term" value="F:hydrolase activity, acting on acid halide bonds, in C-halide compounds"/>
    <property type="evidence" value="ECO:0007669"/>
    <property type="project" value="InterPro"/>
</dbReference>
<dbReference type="Gene3D" id="1.10.150.240">
    <property type="entry name" value="Putative phosphatase, domain 2"/>
    <property type="match status" value="1"/>
</dbReference>
<dbReference type="InterPro" id="IPR006439">
    <property type="entry name" value="HAD-SF_hydro_IA"/>
</dbReference>
<dbReference type="OMA" id="WHRLNPW"/>